<evidence type="ECO:0000313" key="1">
    <source>
        <dbReference type="EMBL" id="CAR63339.1"/>
    </source>
</evidence>
<dbReference type="Proteomes" id="UP000001515">
    <property type="component" value="Segment"/>
</dbReference>
<dbReference type="OrthoDB" id="23426at10239"/>
<organism evidence="1 2">
    <name type="scientific">Synechococcus phage S-RSM4</name>
    <dbReference type="NCBI Taxonomy" id="555387"/>
    <lineage>
        <taxon>Viruses</taxon>
        <taxon>Duplodnaviria</taxon>
        <taxon>Heunggongvirae</taxon>
        <taxon>Uroviricota</taxon>
        <taxon>Caudoviricetes</taxon>
        <taxon>Pantevenvirales</taxon>
        <taxon>Kyanoviridae</taxon>
        <taxon>Gibbetvirus</taxon>
        <taxon>Gibbetvirus rsm4</taxon>
    </lineage>
</organism>
<dbReference type="Pfam" id="PF13759">
    <property type="entry name" value="2OG-FeII_Oxy_5"/>
    <property type="match status" value="1"/>
</dbReference>
<name>C7BVB0_9CAUD</name>
<evidence type="ECO:0000313" key="2">
    <source>
        <dbReference type="Proteomes" id="UP000001515"/>
    </source>
</evidence>
<dbReference type="NCBIfam" id="TIGR02466">
    <property type="entry name" value="TIGR02466 family protein"/>
    <property type="match status" value="1"/>
</dbReference>
<dbReference type="InterPro" id="IPR012668">
    <property type="entry name" value="CHP02466"/>
</dbReference>
<reference evidence="1 2" key="1">
    <citation type="journal article" date="2009" name="Environ. Microbiol.">
        <title>Comparative genomics of marine cyanomyoviruses reveals the widespread occurrence of Synechococcus host genes localized to a hyperplastic region: implications for mechanisms of cyanophage evolution.</title>
        <authorList>
            <person name="Millard A.D."/>
            <person name="Zwirglmaier K."/>
            <person name="Downey M.J."/>
            <person name="Mann N.H."/>
            <person name="Scanlan D.J."/>
        </authorList>
    </citation>
    <scope>NUCLEOTIDE SEQUENCE</scope>
</reference>
<protein>
    <submittedName>
        <fullName evidence="1">Hypothetical cyanophage protein</fullName>
    </submittedName>
</protein>
<sequence length="187" mass="21439">MISLWFPKAIYFQPNILNERLGTYEKEIKGAFSSVGSYRDSLKNVDSTHRSHNNILEVANLDGLLETFYKHANIFLDALGYKNRDSLHIKNCWANISYPGDYLFPHNHNGSLISGVYYVKCSIDEKIKFFNSPSMLPDPDVWNENNHQYCEYTCIPGSLLVFPSDIMHGVEKQQCSEKIAVSFNMSL</sequence>
<dbReference type="GeneID" id="8303352"/>
<gene>
    <name evidence="1" type="ORF">SRSM4_142</name>
</gene>
<dbReference type="EMBL" id="FM207411">
    <property type="protein sequence ID" value="CAR63339.1"/>
    <property type="molecule type" value="Genomic_DNA"/>
</dbReference>
<dbReference type="KEGG" id="vg:8303352"/>
<accession>C7BVB0</accession>
<keyword evidence="2" id="KW-1185">Reference proteome</keyword>
<dbReference type="RefSeq" id="YP_003097376.1">
    <property type="nucleotide sequence ID" value="NC_013085.1"/>
</dbReference>
<proteinExistence type="predicted"/>
<dbReference type="Gene3D" id="2.60.120.620">
    <property type="entry name" value="q2cbj1_9rhob like domain"/>
    <property type="match status" value="1"/>
</dbReference>